<dbReference type="RefSeq" id="WP_223912232.1">
    <property type="nucleotide sequence ID" value="NZ_AP024238.1"/>
</dbReference>
<dbReference type="CDD" id="cd04301">
    <property type="entry name" value="NAT_SF"/>
    <property type="match status" value="1"/>
</dbReference>
<accession>A0ABM7MMA6</accession>
<proteinExistence type="predicted"/>
<gene>
    <name evidence="2" type="ORF">MIZ03_2260</name>
</gene>
<dbReference type="PROSITE" id="PS51186">
    <property type="entry name" value="GNAT"/>
    <property type="match status" value="1"/>
</dbReference>
<sequence length="167" mass="18480">MSETSLPANFQLLIATDPAHYDSFKGLLQEYAERDLADPKNSSIWRDMAQLPGRYAPPHGQVLLAYRDGELAGCGAFVASLTPSLAEIKRIYIRPHFRRQGLARVLTLALAEQAHLHSFQTAGICTWAHNAAALALYQDLGFEPIESFREPDKAHLVFLGLPLAQPD</sequence>
<protein>
    <recommendedName>
        <fullName evidence="1">N-acetyltransferase domain-containing protein</fullName>
    </recommendedName>
</protein>
<dbReference type="PANTHER" id="PTHR43305">
    <property type="entry name" value="FAMILY N-ACETYLTRANSFERASE, PUTATIVE (AFU_ORTHOLOGUE AFUA_2G01380)-RELATED"/>
    <property type="match status" value="1"/>
</dbReference>
<evidence type="ECO:0000259" key="1">
    <source>
        <dbReference type="PROSITE" id="PS51186"/>
    </source>
</evidence>
<evidence type="ECO:0000313" key="2">
    <source>
        <dbReference type="EMBL" id="BCO27372.1"/>
    </source>
</evidence>
<name>A0ABM7MMA6_9BURK</name>
<organism evidence="2 3">
    <name type="scientific">Rhodoferax lithotrophicus</name>
    <dbReference type="NCBI Taxonomy" id="2798804"/>
    <lineage>
        <taxon>Bacteria</taxon>
        <taxon>Pseudomonadati</taxon>
        <taxon>Pseudomonadota</taxon>
        <taxon>Betaproteobacteria</taxon>
        <taxon>Burkholderiales</taxon>
        <taxon>Comamonadaceae</taxon>
        <taxon>Rhodoferax</taxon>
    </lineage>
</organism>
<evidence type="ECO:0000313" key="3">
    <source>
        <dbReference type="Proteomes" id="UP000824366"/>
    </source>
</evidence>
<feature type="domain" description="N-acetyltransferase" evidence="1">
    <location>
        <begin position="1"/>
        <end position="164"/>
    </location>
</feature>
<dbReference type="Proteomes" id="UP000824366">
    <property type="component" value="Chromosome"/>
</dbReference>
<dbReference type="PANTHER" id="PTHR43305:SF1">
    <property type="entry name" value="FAMILY N-ACETYLTRANSFERASE, PUTATIVE (AFU_ORTHOLOGUE AFUA_2G01380)-RELATED"/>
    <property type="match status" value="1"/>
</dbReference>
<keyword evidence="3" id="KW-1185">Reference proteome</keyword>
<dbReference type="Gene3D" id="3.40.630.30">
    <property type="match status" value="1"/>
</dbReference>
<dbReference type="EMBL" id="AP024238">
    <property type="protein sequence ID" value="BCO27372.1"/>
    <property type="molecule type" value="Genomic_DNA"/>
</dbReference>
<reference evidence="2 3" key="1">
    <citation type="journal article" date="2021" name="Microbiol. Spectr.">
        <title>A Single Bacterium Capable of Oxidation and Reduction of Iron at Circumneutral pH.</title>
        <authorList>
            <person name="Kato S."/>
            <person name="Ohkuma M."/>
        </authorList>
    </citation>
    <scope>NUCLEOTIDE SEQUENCE [LARGE SCALE GENOMIC DNA]</scope>
    <source>
        <strain evidence="2 3">MIZ03</strain>
    </source>
</reference>
<dbReference type="Pfam" id="PF00583">
    <property type="entry name" value="Acetyltransf_1"/>
    <property type="match status" value="1"/>
</dbReference>
<dbReference type="InterPro" id="IPR000182">
    <property type="entry name" value="GNAT_dom"/>
</dbReference>
<dbReference type="InterPro" id="IPR016181">
    <property type="entry name" value="Acyl_CoA_acyltransferase"/>
</dbReference>
<dbReference type="InterPro" id="IPR052777">
    <property type="entry name" value="Acetyltransferase_Enz"/>
</dbReference>
<dbReference type="SUPFAM" id="SSF55729">
    <property type="entry name" value="Acyl-CoA N-acyltransferases (Nat)"/>
    <property type="match status" value="1"/>
</dbReference>